<evidence type="ECO:0000256" key="3">
    <source>
        <dbReference type="ARBA" id="ARBA00023125"/>
    </source>
</evidence>
<dbReference type="Pfam" id="PF03466">
    <property type="entry name" value="LysR_substrate"/>
    <property type="match status" value="1"/>
</dbReference>
<gene>
    <name evidence="6" type="ORF">J2Z71_000822</name>
</gene>
<protein>
    <submittedName>
        <fullName evidence="6">DNA-binding transcriptional LysR family regulator</fullName>
    </submittedName>
</protein>
<dbReference type="Gene3D" id="3.40.190.290">
    <property type="match status" value="1"/>
</dbReference>
<dbReference type="GO" id="GO:0003677">
    <property type="term" value="F:DNA binding"/>
    <property type="evidence" value="ECO:0007669"/>
    <property type="project" value="UniProtKB-KW"/>
</dbReference>
<comment type="caution">
    <text evidence="6">The sequence shown here is derived from an EMBL/GenBank/DDBJ whole genome shotgun (WGS) entry which is preliminary data.</text>
</comment>
<dbReference type="PRINTS" id="PR00039">
    <property type="entry name" value="HTHLYSR"/>
</dbReference>
<dbReference type="PROSITE" id="PS50931">
    <property type="entry name" value="HTH_LYSR"/>
    <property type="match status" value="1"/>
</dbReference>
<sequence>MPFLNLNYFVKTVQCQSFTKASEELYVSQSAVSKAVRNLEEELQTTLIDRNFRKFTLTKEGEIVYDFAKDIIDYYDTKEKIMLKKLEETDRVLRFGLPPTAGSIYFYSVLYEFQKKYPNVELNIDDTTSTYIVEKLLDGQMDMGVAITPFEDDRFEIHKVFNSEATLVVGKNHPLSKSEKVDFRTLKDEKFLQVKKDFMYYDVFLDYCNRAGFTSNIVFESNQWDLIIEMVAANQGITILPKPLTDKYSSEKIHQVHLENPEFPWGLNVIYLKSKILTRPMKNFLNLCIK</sequence>
<proteinExistence type="inferred from homology"/>
<evidence type="ECO:0000313" key="6">
    <source>
        <dbReference type="EMBL" id="MBP2025292.1"/>
    </source>
</evidence>
<feature type="domain" description="HTH lysR-type" evidence="5">
    <location>
        <begin position="1"/>
        <end position="58"/>
    </location>
</feature>
<evidence type="ECO:0000259" key="5">
    <source>
        <dbReference type="PROSITE" id="PS50931"/>
    </source>
</evidence>
<comment type="similarity">
    <text evidence="1">Belongs to the LysR transcriptional regulatory family.</text>
</comment>
<dbReference type="InterPro" id="IPR000847">
    <property type="entry name" value="LysR_HTH_N"/>
</dbReference>
<dbReference type="InterPro" id="IPR036390">
    <property type="entry name" value="WH_DNA-bd_sf"/>
</dbReference>
<dbReference type="RefSeq" id="WP_210060585.1">
    <property type="nucleotide sequence ID" value="NZ_JAGGLJ010000006.1"/>
</dbReference>
<evidence type="ECO:0000256" key="4">
    <source>
        <dbReference type="ARBA" id="ARBA00023163"/>
    </source>
</evidence>
<dbReference type="SUPFAM" id="SSF53850">
    <property type="entry name" value="Periplasmic binding protein-like II"/>
    <property type="match status" value="1"/>
</dbReference>
<dbReference type="InterPro" id="IPR036388">
    <property type="entry name" value="WH-like_DNA-bd_sf"/>
</dbReference>
<keyword evidence="7" id="KW-1185">Reference proteome</keyword>
<dbReference type="PANTHER" id="PTHR30419">
    <property type="entry name" value="HTH-TYPE TRANSCRIPTIONAL REGULATOR YBHD"/>
    <property type="match status" value="1"/>
</dbReference>
<reference evidence="6 7" key="1">
    <citation type="submission" date="2021-03" db="EMBL/GenBank/DDBJ databases">
        <title>Genomic Encyclopedia of Type Strains, Phase IV (KMG-IV): sequencing the most valuable type-strain genomes for metagenomic binning, comparative biology and taxonomic classification.</title>
        <authorList>
            <person name="Goeker M."/>
        </authorList>
    </citation>
    <scope>NUCLEOTIDE SEQUENCE [LARGE SCALE GENOMIC DNA]</scope>
    <source>
        <strain evidence="6 7">DSM 27563</strain>
    </source>
</reference>
<evidence type="ECO:0000256" key="1">
    <source>
        <dbReference type="ARBA" id="ARBA00009437"/>
    </source>
</evidence>
<organism evidence="6 7">
    <name type="scientific">Peptoniphilus stercorisuis</name>
    <dbReference type="NCBI Taxonomy" id="1436965"/>
    <lineage>
        <taxon>Bacteria</taxon>
        <taxon>Bacillati</taxon>
        <taxon>Bacillota</taxon>
        <taxon>Tissierellia</taxon>
        <taxon>Tissierellales</taxon>
        <taxon>Peptoniphilaceae</taxon>
        <taxon>Peptoniphilus</taxon>
    </lineage>
</organism>
<evidence type="ECO:0000256" key="2">
    <source>
        <dbReference type="ARBA" id="ARBA00023015"/>
    </source>
</evidence>
<dbReference type="Proteomes" id="UP001519306">
    <property type="component" value="Unassembled WGS sequence"/>
</dbReference>
<dbReference type="Gene3D" id="1.10.10.10">
    <property type="entry name" value="Winged helix-like DNA-binding domain superfamily/Winged helix DNA-binding domain"/>
    <property type="match status" value="1"/>
</dbReference>
<keyword evidence="4" id="KW-0804">Transcription</keyword>
<dbReference type="CDD" id="cd05466">
    <property type="entry name" value="PBP2_LTTR_substrate"/>
    <property type="match status" value="1"/>
</dbReference>
<name>A0ABS4KC10_9FIRM</name>
<keyword evidence="2" id="KW-0805">Transcription regulation</keyword>
<dbReference type="SUPFAM" id="SSF46785">
    <property type="entry name" value="Winged helix' DNA-binding domain"/>
    <property type="match status" value="1"/>
</dbReference>
<accession>A0ABS4KC10</accession>
<evidence type="ECO:0000313" key="7">
    <source>
        <dbReference type="Proteomes" id="UP001519306"/>
    </source>
</evidence>
<dbReference type="PANTHER" id="PTHR30419:SF8">
    <property type="entry name" value="NITROGEN ASSIMILATION TRANSCRIPTIONAL ACTIVATOR-RELATED"/>
    <property type="match status" value="1"/>
</dbReference>
<keyword evidence="3 6" id="KW-0238">DNA-binding</keyword>
<dbReference type="Pfam" id="PF00126">
    <property type="entry name" value="HTH_1"/>
    <property type="match status" value="1"/>
</dbReference>
<dbReference type="EMBL" id="JAGGLJ010000006">
    <property type="protein sequence ID" value="MBP2025292.1"/>
    <property type="molecule type" value="Genomic_DNA"/>
</dbReference>
<dbReference type="InterPro" id="IPR005119">
    <property type="entry name" value="LysR_subst-bd"/>
</dbReference>
<dbReference type="InterPro" id="IPR050950">
    <property type="entry name" value="HTH-type_LysR_regulators"/>
</dbReference>